<evidence type="ECO:0000313" key="1">
    <source>
        <dbReference type="EMBL" id="KWF66649.1"/>
    </source>
</evidence>
<gene>
    <name evidence="1" type="ORF">WT57_17215</name>
</gene>
<dbReference type="Proteomes" id="UP000061512">
    <property type="component" value="Unassembled WGS sequence"/>
</dbReference>
<evidence type="ECO:0000313" key="2">
    <source>
        <dbReference type="Proteomes" id="UP000061512"/>
    </source>
</evidence>
<sequence length="66" mass="7690">MQLLHQLVGQRQQFRLKCADHQAVRLFELRRIDELALLLGQRQQFDLAIDTLRHRSLGDEVNPGLA</sequence>
<proteinExistence type="predicted"/>
<reference evidence="1 2" key="1">
    <citation type="submission" date="2015-11" db="EMBL/GenBank/DDBJ databases">
        <title>Expanding the genomic diversity of Burkholderia species for the development of highly accurate diagnostics.</title>
        <authorList>
            <person name="Sahl J."/>
            <person name="Keim P."/>
            <person name="Wagner D."/>
        </authorList>
    </citation>
    <scope>NUCLEOTIDE SEQUENCE [LARGE SCALE GENOMIC DNA]</scope>
    <source>
        <strain evidence="1 2">MSMB574WGS</strain>
    </source>
</reference>
<dbReference type="AlphaFoldDB" id="A0A132F231"/>
<protein>
    <submittedName>
        <fullName evidence="1">Uncharacterized protein</fullName>
    </submittedName>
</protein>
<comment type="caution">
    <text evidence="1">The sequence shown here is derived from an EMBL/GenBank/DDBJ whole genome shotgun (WGS) entry which is preliminary data.</text>
</comment>
<name>A0A132F231_9BURK</name>
<organism evidence="1 2">
    <name type="scientific">Burkholderia pseudomultivorans</name>
    <dbReference type="NCBI Taxonomy" id="1207504"/>
    <lineage>
        <taxon>Bacteria</taxon>
        <taxon>Pseudomonadati</taxon>
        <taxon>Pseudomonadota</taxon>
        <taxon>Betaproteobacteria</taxon>
        <taxon>Burkholderiales</taxon>
        <taxon>Burkholderiaceae</taxon>
        <taxon>Burkholderia</taxon>
        <taxon>Burkholderia cepacia complex</taxon>
    </lineage>
</organism>
<accession>A0A132F231</accession>
<dbReference type="EMBL" id="LPJX01000031">
    <property type="protein sequence ID" value="KWF66649.1"/>
    <property type="molecule type" value="Genomic_DNA"/>
</dbReference>